<evidence type="ECO:0000313" key="2">
    <source>
        <dbReference type="EMBL" id="MQM29849.1"/>
    </source>
</evidence>
<dbReference type="AlphaFoldDB" id="A0A6A7RRA5"/>
<evidence type="ECO:0000256" key="1">
    <source>
        <dbReference type="SAM" id="MobiDB-lite"/>
    </source>
</evidence>
<feature type="non-terminal residue" evidence="2">
    <location>
        <position position="300"/>
    </location>
</feature>
<accession>A0A6A7RRA5</accession>
<name>A0A6A7RRA5_9PROT</name>
<organism evidence="2 3">
    <name type="scientific">Candidatus Accumulibacter phosphatis</name>
    <dbReference type="NCBI Taxonomy" id="327160"/>
    <lineage>
        <taxon>Bacteria</taxon>
        <taxon>Pseudomonadati</taxon>
        <taxon>Pseudomonadota</taxon>
        <taxon>Betaproteobacteria</taxon>
        <taxon>Candidatus Accumulibacter</taxon>
    </lineage>
</organism>
<reference evidence="2 3" key="1">
    <citation type="submission" date="2017-09" db="EMBL/GenBank/DDBJ databases">
        <title>Metagenomic Analysis Reveals Denitrifying Candidatus Accumulibacter and Flanking Population as a Source of N2O.</title>
        <authorList>
            <person name="Gao H."/>
            <person name="Mao Y."/>
            <person name="Zhao X."/>
            <person name="Liu W.-T."/>
            <person name="Zhang T."/>
            <person name="Wells G."/>
        </authorList>
    </citation>
    <scope>NUCLEOTIDE SEQUENCE [LARGE SCALE GENOMIC DNA]</scope>
    <source>
        <strain evidence="2">CANDO_2_IC</strain>
    </source>
</reference>
<feature type="compositionally biased region" description="Basic and acidic residues" evidence="1">
    <location>
        <begin position="249"/>
        <end position="262"/>
    </location>
</feature>
<protein>
    <recommendedName>
        <fullName evidence="4">Methyltransferase FkbM domain-containing protein</fullName>
    </recommendedName>
</protein>
<dbReference type="Proteomes" id="UP000342300">
    <property type="component" value="Unassembled WGS sequence"/>
</dbReference>
<comment type="caution">
    <text evidence="2">The sequence shown here is derived from an EMBL/GenBank/DDBJ whole genome shotgun (WGS) entry which is preliminary data.</text>
</comment>
<dbReference type="EMBL" id="PDHS01000097">
    <property type="protein sequence ID" value="MQM29849.1"/>
    <property type="molecule type" value="Genomic_DNA"/>
</dbReference>
<sequence>MEEGMTNDGWQMPSPIDTLVHLGAGQCSELEAYLSVKPARLLLVECDPEAATALQARTAKLPNVQVLCNAVAGSAGPVVLYRYNVLGAGSLHPATGLLQLFPGMKPLEELPLEALAPTTLLEPLQLAAQEENLLVIDLPGEELPVLQALWDASTLQLFNQVKLCCGREPLYQGSAPAAQIVQWLGEHGFSLLLEEDSEDADYPCWTLQRNHLQLHNLELAQRLTGLEEQLQQSNQARDEQAKLVGEGKAQLDKLRQEHEEANKQLAEQKSLLEQSSQAKAAQEKLAAEWLAEIQQLSQAR</sequence>
<feature type="region of interest" description="Disordered" evidence="1">
    <location>
        <begin position="248"/>
        <end position="277"/>
    </location>
</feature>
<evidence type="ECO:0000313" key="3">
    <source>
        <dbReference type="Proteomes" id="UP000342300"/>
    </source>
</evidence>
<proteinExistence type="predicted"/>
<gene>
    <name evidence="2" type="ORF">CRU78_04560</name>
</gene>
<evidence type="ECO:0008006" key="4">
    <source>
        <dbReference type="Google" id="ProtNLM"/>
    </source>
</evidence>